<comment type="caution">
    <text evidence="1">The sequence shown here is derived from an EMBL/GenBank/DDBJ whole genome shotgun (WGS) entry which is preliminary data.</text>
</comment>
<accession>A0A4S8EQ28</accession>
<protein>
    <submittedName>
        <fullName evidence="1">Uncharacterized protein</fullName>
    </submittedName>
</protein>
<dbReference type="AlphaFoldDB" id="A0A4S8EQ28"/>
<dbReference type="RefSeq" id="WP_136575010.1">
    <property type="nucleotide sequence ID" value="NZ_STFG01000049.1"/>
</dbReference>
<proteinExistence type="predicted"/>
<organism evidence="1 2">
    <name type="scientific">Lampropedia puyangensis</name>
    <dbReference type="NCBI Taxonomy" id="1330072"/>
    <lineage>
        <taxon>Bacteria</taxon>
        <taxon>Pseudomonadati</taxon>
        <taxon>Pseudomonadota</taxon>
        <taxon>Betaproteobacteria</taxon>
        <taxon>Burkholderiales</taxon>
        <taxon>Comamonadaceae</taxon>
        <taxon>Lampropedia</taxon>
    </lineage>
</organism>
<evidence type="ECO:0000313" key="1">
    <source>
        <dbReference type="EMBL" id="THT95313.1"/>
    </source>
</evidence>
<sequence length="110" mass="12512">MKIVMKLASICFIVVVLMSVLRSCGEDEMYTAYKCGKVATLMGNDQAATRSAQKLADLWEKNGTERFSSTATRLDQMFTEELPMEGPRRGNTYKKIKALYEGKTCKEYYQ</sequence>
<gene>
    <name evidence="1" type="ORF">E9531_17270</name>
</gene>
<dbReference type="Proteomes" id="UP000308917">
    <property type="component" value="Unassembled WGS sequence"/>
</dbReference>
<dbReference type="EMBL" id="STFG01000049">
    <property type="protein sequence ID" value="THT95313.1"/>
    <property type="molecule type" value="Genomic_DNA"/>
</dbReference>
<evidence type="ECO:0000313" key="2">
    <source>
        <dbReference type="Proteomes" id="UP000308917"/>
    </source>
</evidence>
<reference evidence="1 2" key="1">
    <citation type="journal article" date="2015" name="Antonie Van Leeuwenhoek">
        <title>Lampropedia puyangensis sp. nov., isolated from symptomatic bark of Populus ? euramericana canker and emended description of Lampropedia hyalina (Ehrenberg 1832) Lee et al. 2004.</title>
        <authorList>
            <person name="Li Y."/>
            <person name="Wang T."/>
            <person name="Piao C.G."/>
            <person name="Wang L.F."/>
            <person name="Tian G.Z."/>
            <person name="Zhu T.H."/>
            <person name="Guo M.W."/>
        </authorList>
    </citation>
    <scope>NUCLEOTIDE SEQUENCE [LARGE SCALE GENOMIC DNA]</scope>
    <source>
        <strain evidence="1 2">2-bin</strain>
    </source>
</reference>
<keyword evidence="2" id="KW-1185">Reference proteome</keyword>
<name>A0A4S8EQ28_9BURK</name>